<feature type="region of interest" description="Disordered" evidence="2">
    <location>
        <begin position="399"/>
        <end position="433"/>
    </location>
</feature>
<dbReference type="CDD" id="cd16467">
    <property type="entry name" value="RING-H2_RNF6-like"/>
    <property type="match status" value="1"/>
</dbReference>
<feature type="transmembrane region" description="Helical" evidence="3">
    <location>
        <begin position="480"/>
        <end position="501"/>
    </location>
</feature>
<sequence>MAVGGQDVICVKQSHSSTISSAELKLHLEDLGDFLFSDGKNLSPIHRKTKDGKSKVPDVFVRIVQQPNNLHLSSYSESSTKDGLTITCSKRGGDVRIPSHSKWLQTVPKNPDAIMFKFVPITSLLTGIPGSGYLSHAINLYLRYKPDLDDLQHFLEFQVPLQWAPVFNVLVLGPQKRKGSYPSLQFRFLGPKLRVNTSQVSSAQKPVVGLRLYLEGRKCNQLAIHVQHLSSVPSMLGDSMASSMSEWRESEDTDPGYIEAIQWNSYSCISTSVVKYNCEWSKRVSGGVFIVTGAQLFTKGTWARKVLHLRLLYTHIPNCTIHKSEWTRAPAASQKGSFFTTISTTLSSPFMHRNAQPAQKHEPAQLNSGIYPDGPPVPLQSRKLLKFVDMSEVVKGPHDVRERARGPNRPSRTTIMPAASSSASATPGASRGGGRVSAFTMRAVARMSRARWFIFLRRVYQYQNGPRSDLGSNPFNSPGWLALELGVIVAQMLITTTVVATSPKERPAWPLRLWVTAYNVGNVLSLPLLYWRHQHSLAARRGDDPEMHGAGDALRDSSYLMNKARAFLELFFAMWFVMGNVWVFDARLGSFHRAPRLYALCIGLLAWNAVVYSLPFLLFLLLCCFVPVVGYALGYNMNSASVGRGASDEQLDALPRWRFKEPDVPRDREKDDQECCICLAQYREKEEVRQLPCTHMFHLKCVDRWLRIISSCPLCKQELS</sequence>
<evidence type="ECO:0000256" key="1">
    <source>
        <dbReference type="PROSITE-ProRule" id="PRU00175"/>
    </source>
</evidence>
<feature type="transmembrane region" description="Helical" evidence="3">
    <location>
        <begin position="595"/>
        <end position="610"/>
    </location>
</feature>
<keyword evidence="1" id="KW-0862">Zinc</keyword>
<evidence type="ECO:0000256" key="3">
    <source>
        <dbReference type="SAM" id="Phobius"/>
    </source>
</evidence>
<keyword evidence="3" id="KW-1133">Transmembrane helix</keyword>
<dbReference type="Pfam" id="PF13639">
    <property type="entry name" value="zf-RING_2"/>
    <property type="match status" value="1"/>
</dbReference>
<dbReference type="PROSITE" id="PS51412">
    <property type="entry name" value="MACPF_2"/>
    <property type="match status" value="1"/>
</dbReference>
<dbReference type="GO" id="GO:0012501">
    <property type="term" value="P:programmed cell death"/>
    <property type="evidence" value="ECO:0007669"/>
    <property type="project" value="InterPro"/>
</dbReference>
<keyword evidence="3" id="KW-0472">Membrane</keyword>
<feature type="compositionally biased region" description="Low complexity" evidence="2">
    <location>
        <begin position="417"/>
        <end position="429"/>
    </location>
</feature>
<feature type="transmembrane region" description="Helical" evidence="3">
    <location>
        <begin position="564"/>
        <end position="583"/>
    </location>
</feature>
<dbReference type="AlphaFoldDB" id="F2D7X2"/>
<feature type="domain" description="RING-type" evidence="4">
    <location>
        <begin position="675"/>
        <end position="716"/>
    </location>
</feature>
<dbReference type="PROSITE" id="PS50089">
    <property type="entry name" value="ZF_RING_2"/>
    <property type="match status" value="1"/>
</dbReference>
<dbReference type="SMART" id="SM00184">
    <property type="entry name" value="RING"/>
    <property type="match status" value="1"/>
</dbReference>
<evidence type="ECO:0000259" key="4">
    <source>
        <dbReference type="PROSITE" id="PS50089"/>
    </source>
</evidence>
<keyword evidence="1" id="KW-0863">Zinc-finger</keyword>
<feature type="domain" description="MACPF" evidence="5">
    <location>
        <begin position="1"/>
        <end position="155"/>
    </location>
</feature>
<dbReference type="GO" id="GO:2000031">
    <property type="term" value="P:regulation of salicylic acid mediated signaling pathway"/>
    <property type="evidence" value="ECO:0007669"/>
    <property type="project" value="InterPro"/>
</dbReference>
<accession>F2D7X2</accession>
<dbReference type="Gene3D" id="3.30.40.10">
    <property type="entry name" value="Zinc/RING finger domain, C3HC4 (zinc finger)"/>
    <property type="match status" value="1"/>
</dbReference>
<proteinExistence type="evidence at transcript level"/>
<keyword evidence="3" id="KW-0812">Transmembrane</keyword>
<dbReference type="InterPro" id="IPR001841">
    <property type="entry name" value="Znf_RING"/>
</dbReference>
<dbReference type="PANTHER" id="PTHR33199">
    <property type="entry name" value="MACPF DOMAIN-CONTAINING PROTEIN CAD1"/>
    <property type="match status" value="1"/>
</dbReference>
<dbReference type="GO" id="GO:0006952">
    <property type="term" value="P:defense response"/>
    <property type="evidence" value="ECO:0007669"/>
    <property type="project" value="InterPro"/>
</dbReference>
<dbReference type="GO" id="GO:0008270">
    <property type="term" value="F:zinc ion binding"/>
    <property type="evidence" value="ECO:0007669"/>
    <property type="project" value="UniProtKB-KW"/>
</dbReference>
<organism evidence="6">
    <name type="scientific">Hordeum vulgare subsp. vulgare</name>
    <name type="common">Domesticated barley</name>
    <dbReference type="NCBI Taxonomy" id="112509"/>
    <lineage>
        <taxon>Eukaryota</taxon>
        <taxon>Viridiplantae</taxon>
        <taxon>Streptophyta</taxon>
        <taxon>Embryophyta</taxon>
        <taxon>Tracheophyta</taxon>
        <taxon>Spermatophyta</taxon>
        <taxon>Magnoliopsida</taxon>
        <taxon>Liliopsida</taxon>
        <taxon>Poales</taxon>
        <taxon>Poaceae</taxon>
        <taxon>BOP clade</taxon>
        <taxon>Pooideae</taxon>
        <taxon>Triticodae</taxon>
        <taxon>Triticeae</taxon>
        <taxon>Hordeinae</taxon>
        <taxon>Hordeum</taxon>
    </lineage>
</organism>
<evidence type="ECO:0000256" key="2">
    <source>
        <dbReference type="SAM" id="MobiDB-lite"/>
    </source>
</evidence>
<dbReference type="InterPro" id="IPR020864">
    <property type="entry name" value="MACPF"/>
</dbReference>
<evidence type="ECO:0000313" key="6">
    <source>
        <dbReference type="EMBL" id="BAJ91193.1"/>
    </source>
</evidence>
<protein>
    <submittedName>
        <fullName evidence="6">Predicted protein</fullName>
    </submittedName>
</protein>
<evidence type="ECO:0000259" key="5">
    <source>
        <dbReference type="PROSITE" id="PS51412"/>
    </source>
</evidence>
<dbReference type="Pfam" id="PF01823">
    <property type="entry name" value="MACPF"/>
    <property type="match status" value="1"/>
</dbReference>
<dbReference type="InterPro" id="IPR044663">
    <property type="entry name" value="CAD1/NSL1-like"/>
</dbReference>
<feature type="transmembrane region" description="Helical" evidence="3">
    <location>
        <begin position="513"/>
        <end position="531"/>
    </location>
</feature>
<keyword evidence="1" id="KW-0479">Metal-binding</keyword>
<dbReference type="EMBL" id="AK359984">
    <property type="protein sequence ID" value="BAJ91193.1"/>
    <property type="molecule type" value="mRNA"/>
</dbReference>
<reference evidence="6" key="1">
    <citation type="journal article" date="2011" name="Plant Physiol.">
        <title>Comprehensive sequence analysis of 24,783 barley full-length cDNAs derived from 12 clone libraries.</title>
        <authorList>
            <person name="Matsumoto T."/>
            <person name="Tanaka T."/>
            <person name="Sakai H."/>
            <person name="Amano N."/>
            <person name="Kanamori H."/>
            <person name="Kurita K."/>
            <person name="Kikuta A."/>
            <person name="Kamiya K."/>
            <person name="Yamamoto M."/>
            <person name="Ikawa H."/>
            <person name="Fujii N."/>
            <person name="Hori K."/>
            <person name="Itoh T."/>
            <person name="Sato K."/>
        </authorList>
    </citation>
    <scope>NUCLEOTIDE SEQUENCE</scope>
    <source>
        <tissue evidence="6">Shoot</tissue>
    </source>
</reference>
<name>F2D7X2_HORVV</name>
<dbReference type="InterPro" id="IPR013083">
    <property type="entry name" value="Znf_RING/FYVE/PHD"/>
</dbReference>
<dbReference type="SUPFAM" id="SSF57850">
    <property type="entry name" value="RING/U-box"/>
    <property type="match status" value="1"/>
</dbReference>
<dbReference type="PANTHER" id="PTHR33199:SF2">
    <property type="entry name" value="OS02G0475300 PROTEIN"/>
    <property type="match status" value="1"/>
</dbReference>